<sequence>MQKNIRVKQAAVYLGLSKSTMDKLRHFGGGPRYFKLGRTIIYDVADLDAWRNERAATSTWQAANNNLSGTSLAHSLRSA</sequence>
<evidence type="ECO:0000313" key="3">
    <source>
        <dbReference type="Proteomes" id="UP001301216"/>
    </source>
</evidence>
<feature type="domain" description="Helix-turn-helix" evidence="1">
    <location>
        <begin position="7"/>
        <end position="54"/>
    </location>
</feature>
<accession>A0ABT3QKQ8</accession>
<organism evidence="2 3">
    <name type="scientific">Ochrobactrum chromiisoli</name>
    <dbReference type="NCBI Taxonomy" id="2993941"/>
    <lineage>
        <taxon>Bacteria</taxon>
        <taxon>Pseudomonadati</taxon>
        <taxon>Pseudomonadota</taxon>
        <taxon>Alphaproteobacteria</taxon>
        <taxon>Hyphomicrobiales</taxon>
        <taxon>Brucellaceae</taxon>
        <taxon>Brucella/Ochrobactrum group</taxon>
        <taxon>Ochrobactrum</taxon>
    </lineage>
</organism>
<dbReference type="Proteomes" id="UP001301216">
    <property type="component" value="Unassembled WGS sequence"/>
</dbReference>
<name>A0ABT3QKQ8_9HYPH</name>
<dbReference type="InterPro" id="IPR009061">
    <property type="entry name" value="DNA-bd_dom_put_sf"/>
</dbReference>
<dbReference type="RefSeq" id="WP_265983438.1">
    <property type="nucleotide sequence ID" value="NZ_JAPHAV010000001.1"/>
</dbReference>
<dbReference type="InterPro" id="IPR041657">
    <property type="entry name" value="HTH_17"/>
</dbReference>
<dbReference type="Pfam" id="PF12728">
    <property type="entry name" value="HTH_17"/>
    <property type="match status" value="1"/>
</dbReference>
<comment type="caution">
    <text evidence="2">The sequence shown here is derived from an EMBL/GenBank/DDBJ whole genome shotgun (WGS) entry which is preliminary data.</text>
</comment>
<gene>
    <name evidence="2" type="ORF">OPR82_05280</name>
</gene>
<reference evidence="2 3" key="1">
    <citation type="submission" date="2022-11" db="EMBL/GenBank/DDBJ databases">
        <title>Brucella sp. YY2X, whole genome shotgun sequencing project.</title>
        <authorList>
            <person name="Yang Y."/>
        </authorList>
    </citation>
    <scope>NUCLEOTIDE SEQUENCE [LARGE SCALE GENOMIC DNA]</scope>
    <source>
        <strain evidence="2 3">YY2X</strain>
    </source>
</reference>
<dbReference type="EMBL" id="JAPHAV010000001">
    <property type="protein sequence ID" value="MCX2696189.1"/>
    <property type="molecule type" value="Genomic_DNA"/>
</dbReference>
<protein>
    <submittedName>
        <fullName evidence="2">Helix-turn-helix domain-containing protein</fullName>
    </submittedName>
</protein>
<keyword evidence="3" id="KW-1185">Reference proteome</keyword>
<dbReference type="SUPFAM" id="SSF46955">
    <property type="entry name" value="Putative DNA-binding domain"/>
    <property type="match status" value="1"/>
</dbReference>
<proteinExistence type="predicted"/>
<evidence type="ECO:0000313" key="2">
    <source>
        <dbReference type="EMBL" id="MCX2696189.1"/>
    </source>
</evidence>
<evidence type="ECO:0000259" key="1">
    <source>
        <dbReference type="Pfam" id="PF12728"/>
    </source>
</evidence>